<evidence type="ECO:0000313" key="2">
    <source>
        <dbReference type="Proteomes" id="UP000629025"/>
    </source>
</evidence>
<gene>
    <name evidence="1" type="ORF">GCM10011352_10260</name>
</gene>
<organism evidence="1 2">
    <name type="scientific">Marinobacterium zhoushanense</name>
    <dbReference type="NCBI Taxonomy" id="1679163"/>
    <lineage>
        <taxon>Bacteria</taxon>
        <taxon>Pseudomonadati</taxon>
        <taxon>Pseudomonadota</taxon>
        <taxon>Gammaproteobacteria</taxon>
        <taxon>Oceanospirillales</taxon>
        <taxon>Oceanospirillaceae</taxon>
        <taxon>Marinobacterium</taxon>
    </lineage>
</organism>
<dbReference type="RefSeq" id="WP_188746049.1">
    <property type="nucleotide sequence ID" value="NZ_BMIJ01000002.1"/>
</dbReference>
<keyword evidence="2" id="KW-1185">Reference proteome</keyword>
<evidence type="ECO:0000313" key="1">
    <source>
        <dbReference type="EMBL" id="GGB86300.1"/>
    </source>
</evidence>
<accession>A0ABQ1K8P9</accession>
<dbReference type="InterPro" id="IPR038086">
    <property type="entry name" value="DUF2789_sf"/>
</dbReference>
<reference evidence="2" key="1">
    <citation type="journal article" date="2019" name="Int. J. Syst. Evol. Microbiol.">
        <title>The Global Catalogue of Microorganisms (GCM) 10K type strain sequencing project: providing services to taxonomists for standard genome sequencing and annotation.</title>
        <authorList>
            <consortium name="The Broad Institute Genomics Platform"/>
            <consortium name="The Broad Institute Genome Sequencing Center for Infectious Disease"/>
            <person name="Wu L."/>
            <person name="Ma J."/>
        </authorList>
    </citation>
    <scope>NUCLEOTIDE SEQUENCE [LARGE SCALE GENOMIC DNA]</scope>
    <source>
        <strain evidence="2">CGMCC 1.15341</strain>
    </source>
</reference>
<dbReference type="Pfam" id="PF10982">
    <property type="entry name" value="DUF2789"/>
    <property type="match status" value="1"/>
</dbReference>
<sequence>MDTSTHTLNTLFDQLGLPSTTVEIERFIATHRLFTQDIPLHQATFWSSSQADFLKEAIYSDSDWAEVVDELSSRLRSTH</sequence>
<dbReference type="Proteomes" id="UP000629025">
    <property type="component" value="Unassembled WGS sequence"/>
</dbReference>
<proteinExistence type="predicted"/>
<dbReference type="InterPro" id="IPR021250">
    <property type="entry name" value="DUF2789"/>
</dbReference>
<protein>
    <recommendedName>
        <fullName evidence="3">DUF2789 domain-containing protein</fullName>
    </recommendedName>
</protein>
<dbReference type="Gene3D" id="1.10.10.1130">
    <property type="entry name" value="Uncharacterised protein PF10982, DUF2789"/>
    <property type="match status" value="1"/>
</dbReference>
<name>A0ABQ1K8P9_9GAMM</name>
<comment type="caution">
    <text evidence="1">The sequence shown here is derived from an EMBL/GenBank/DDBJ whole genome shotgun (WGS) entry which is preliminary data.</text>
</comment>
<dbReference type="EMBL" id="BMIJ01000002">
    <property type="protein sequence ID" value="GGB86300.1"/>
    <property type="molecule type" value="Genomic_DNA"/>
</dbReference>
<evidence type="ECO:0008006" key="3">
    <source>
        <dbReference type="Google" id="ProtNLM"/>
    </source>
</evidence>